<sequence>MELICHLMFPSFLLHIIIETHFPSCKIVDKPEWQNNNKTPTKADWVIANNIVTYESVRWAIESYLQVPVTFSPLFYNGPDHLIPWLAEIFKACLAYRYIPLTWREVKVVFLPKPG</sequence>
<keyword evidence="1" id="KW-0732">Signal</keyword>
<keyword evidence="3" id="KW-1185">Reference proteome</keyword>
<reference evidence="2" key="1">
    <citation type="submission" date="2022-03" db="EMBL/GenBank/DDBJ databases">
        <authorList>
            <person name="Lindestad O."/>
        </authorList>
    </citation>
    <scope>NUCLEOTIDE SEQUENCE</scope>
</reference>
<evidence type="ECO:0000256" key="1">
    <source>
        <dbReference type="SAM" id="SignalP"/>
    </source>
</evidence>
<dbReference type="OrthoDB" id="411871at2759"/>
<protein>
    <submittedName>
        <fullName evidence="2">Jg4986 protein</fullName>
    </submittedName>
</protein>
<gene>
    <name evidence="2" type="primary">jg4986</name>
    <name evidence="2" type="ORF">PAEG_LOCUS6929</name>
</gene>
<evidence type="ECO:0000313" key="3">
    <source>
        <dbReference type="Proteomes" id="UP000838756"/>
    </source>
</evidence>
<feature type="signal peptide" evidence="1">
    <location>
        <begin position="1"/>
        <end position="20"/>
    </location>
</feature>
<comment type="caution">
    <text evidence="2">The sequence shown here is derived from an EMBL/GenBank/DDBJ whole genome shotgun (WGS) entry which is preliminary data.</text>
</comment>
<evidence type="ECO:0000313" key="2">
    <source>
        <dbReference type="EMBL" id="CAH2225036.1"/>
    </source>
</evidence>
<dbReference type="EMBL" id="CAKXAJ010020839">
    <property type="protein sequence ID" value="CAH2225036.1"/>
    <property type="molecule type" value="Genomic_DNA"/>
</dbReference>
<accession>A0A8S4QUR8</accession>
<name>A0A8S4QUR8_9NEOP</name>
<feature type="chain" id="PRO_5035837591" evidence="1">
    <location>
        <begin position="21"/>
        <end position="115"/>
    </location>
</feature>
<dbReference type="AlphaFoldDB" id="A0A8S4QUR8"/>
<dbReference type="Proteomes" id="UP000838756">
    <property type="component" value="Unassembled WGS sequence"/>
</dbReference>
<organism evidence="2 3">
    <name type="scientific">Pararge aegeria aegeria</name>
    <dbReference type="NCBI Taxonomy" id="348720"/>
    <lineage>
        <taxon>Eukaryota</taxon>
        <taxon>Metazoa</taxon>
        <taxon>Ecdysozoa</taxon>
        <taxon>Arthropoda</taxon>
        <taxon>Hexapoda</taxon>
        <taxon>Insecta</taxon>
        <taxon>Pterygota</taxon>
        <taxon>Neoptera</taxon>
        <taxon>Endopterygota</taxon>
        <taxon>Lepidoptera</taxon>
        <taxon>Glossata</taxon>
        <taxon>Ditrysia</taxon>
        <taxon>Papilionoidea</taxon>
        <taxon>Nymphalidae</taxon>
        <taxon>Satyrinae</taxon>
        <taxon>Satyrini</taxon>
        <taxon>Parargina</taxon>
        <taxon>Pararge</taxon>
    </lineage>
</organism>
<proteinExistence type="predicted"/>